<dbReference type="OrthoDB" id="1043025at2759"/>
<keyword evidence="4 9" id="KW-0547">Nucleotide-binding</keyword>
<dbReference type="Gene3D" id="1.10.510.10">
    <property type="entry name" value="Transferase(Phosphotransferase) domain 1"/>
    <property type="match status" value="1"/>
</dbReference>
<dbReference type="PANTHER" id="PTHR48016:SF32">
    <property type="entry name" value="MITOGEN-ACTIVATED PROTEIN KINASE KINASE KINASE 4"/>
    <property type="match status" value="1"/>
</dbReference>
<evidence type="ECO:0000256" key="10">
    <source>
        <dbReference type="PROSITE-ProRule" id="PRU10141"/>
    </source>
</evidence>
<keyword evidence="3 9" id="KW-0808">Transferase</keyword>
<dbReference type="InterPro" id="IPR000719">
    <property type="entry name" value="Prot_kinase_dom"/>
</dbReference>
<organism evidence="12">
    <name type="scientific">Saccharomyces cerevisiae (strain CEN.PK113-7D)</name>
    <name type="common">Baker's yeast</name>
    <dbReference type="NCBI Taxonomy" id="889517"/>
    <lineage>
        <taxon>Eukaryota</taxon>
        <taxon>Fungi</taxon>
        <taxon>Dikarya</taxon>
        <taxon>Ascomycota</taxon>
        <taxon>Saccharomycotina</taxon>
        <taxon>Saccharomycetes</taxon>
        <taxon>Saccharomycetales</taxon>
        <taxon>Saccharomycetaceae</taxon>
        <taxon>Saccharomyces</taxon>
    </lineage>
</organism>
<comment type="subunit">
    <text evidence="8">Interacts with by SSK1.</text>
</comment>
<dbReference type="EC" id="2.7.11.-" evidence="9"/>
<dbReference type="PROSITE" id="PS00107">
    <property type="entry name" value="PROTEIN_KINASE_ATP"/>
    <property type="match status" value="1"/>
</dbReference>
<dbReference type="SMART" id="SM00220">
    <property type="entry name" value="S_TKc"/>
    <property type="match status" value="1"/>
</dbReference>
<dbReference type="GO" id="GO:0051403">
    <property type="term" value="P:stress-activated MAPK cascade"/>
    <property type="evidence" value="ECO:0007669"/>
    <property type="project" value="InterPro"/>
</dbReference>
<dbReference type="PIRSF" id="PIRSF037579">
    <property type="entry name" value="MAPKKK_SSK22"/>
    <property type="match status" value="1"/>
</dbReference>
<name>N1PAN3_YEASC</name>
<dbReference type="InterPro" id="IPR050538">
    <property type="entry name" value="MAP_kinase_kinase_kinase"/>
</dbReference>
<comment type="function">
    <text evidence="7">Kinase involved in a signal transduction pathway that is activated by changes in the osmolarity of the extracellular environment. Activates the PBS2 MAP kinase kinase by phosphorylation.</text>
</comment>
<dbReference type="SUPFAM" id="SSF56112">
    <property type="entry name" value="Protein kinase-like (PK-like)"/>
    <property type="match status" value="1"/>
</dbReference>
<sequence length="1331" mass="152718">MMMDILNTQQQKAAEGGRVLAPHTISSKLVKRLSSHSSHKLSRSDLKALGGSETISDGPSQLTFKDRYVFNESLYLKKLKKTALDDYYTRGIKLTNRYEEDDGDDEIIRLSNGDRIDEDLHSGVKFFSTTPYCRKMRSDSDELAWNEIATERFKWQSMLARVLKGDIVKGEKTRIANQVKKPGLNKELSDEIWLELKAWLNGRTMQEMEQSLTYLRDSSDSVFEEIMKFQIPQGKILSLDALEAILQDLMNRYHSVVSYWPNLKKMYKDKPITNTAEFTARIDVMNSWLNFKTNLTLRRQELDDWINRFSPISSSDNCQEDFDGVPQWNCKMKILAEQLMKEKNIESIFQKKIFYPLSPWMFKLKLHFIVYRETLTKMNIKYPYERLRSLLAFPVYLIKEVILTRLSYARKLKNPTMMMIDQMIDDFNAFIRLSVQLKYTLTKYCSNLPFDVDFDPTFENTVIEAIRYLFFLLNLKLIDSSKQNFKAPDLLLKYWDHLKNTGHYINGAETVIPNEFLKLTLRLVHKLQFYLLKQQNFPPTFANASEAEKWLSSIFENLGAMKRKLNRFSNILVKAFQNSAVYQINHNAQLVKKLKDAHYFLVYSGNTFESSGVYMFAAPELLGCDNDTILRILRNKSIGCDLVPKLDIGNNLNVYDITTKETDLNILVSKGEDSKGIPYYRVVANSSSDLDRHAHQSKKKNFSTDPFDQHLDEKNNEVFELEVALSSLGALVVLYPGEPVVWDGPVYKLPGNNLFASNEMDLGKIGNPNTLILLNQGSNYALTYQIDKFNQTVGDSVSFIEKRCSLNSIESSLQKINKAYYKLTYTVLNNYKGILGSFMKQCPGNELLNSIFMFGRDFGRSFLKYNAFSSKRKYVIIFLMVKLGMNWLKFLVEECDPTDQRTFRWCVLAMDFAMQMTSGYNILALNVKQFQELKERVSVCMSLLISHFDVMGARATEAENGMQQARLNIDTEENIDEEATLEINSRLRLEAIKTLEKTMKRNPRQMGKVLDATDQGNKYLLSLASSLSNVSMRWQKRSFIGGGTFGQVYSAINLENGEILAVKEIKIHDTTTMKKIFPLIKEEMTVLEMLNHPNIVQYYGVEVHRDKVNIFMEYCEGGSLASLLDHGRIEDEMVTQVYTFELLEGLAYLHQSGVVHRDIKPENILLDFNGIIKYVDFGTARTVVGSRTRTVRNAAVQDFGVETKSLNEMMGTPMYMAPETISGSAVKGKLGADDVWALGCVVLEMATGRRPWSNLDNEWAIMYHVAAGRIPQLPNRDEMTAAGRAFLERCLVQDPTMRATAVELLIDPWMIQIREIAFGNSEKDQVPILSS</sequence>
<keyword evidence="6 9" id="KW-0067">ATP-binding</keyword>
<dbReference type="CDD" id="cd06626">
    <property type="entry name" value="STKc_MEKK4"/>
    <property type="match status" value="1"/>
</dbReference>
<proteinExistence type="inferred from homology"/>
<feature type="domain" description="Protein kinase" evidence="11">
    <location>
        <begin position="1034"/>
        <end position="1310"/>
    </location>
</feature>
<dbReference type="SMR" id="N1PAN3"/>
<dbReference type="InterPro" id="IPR017441">
    <property type="entry name" value="Protein_kinase_ATP_BS"/>
</dbReference>
<keyword evidence="5 9" id="KW-0418">Kinase</keyword>
<dbReference type="InterPro" id="IPR008271">
    <property type="entry name" value="Ser/Thr_kinase_AS"/>
</dbReference>
<comment type="similarity">
    <text evidence="1 9">Belongs to the protein kinase superfamily. STE Ser/Thr protein kinase family. MAP kinase kinase kinase subfamily.</text>
</comment>
<comment type="catalytic activity">
    <reaction evidence="9">
        <text>L-threonyl-[protein] + ATP = O-phospho-L-threonyl-[protein] + ADP + H(+)</text>
        <dbReference type="Rhea" id="RHEA:46608"/>
        <dbReference type="Rhea" id="RHEA-COMP:11060"/>
        <dbReference type="Rhea" id="RHEA-COMP:11605"/>
        <dbReference type="ChEBI" id="CHEBI:15378"/>
        <dbReference type="ChEBI" id="CHEBI:30013"/>
        <dbReference type="ChEBI" id="CHEBI:30616"/>
        <dbReference type="ChEBI" id="CHEBI:61977"/>
        <dbReference type="ChEBI" id="CHEBI:456216"/>
    </reaction>
</comment>
<evidence type="ECO:0000259" key="11">
    <source>
        <dbReference type="PROSITE" id="PS50011"/>
    </source>
</evidence>
<dbReference type="InterPro" id="IPR011009">
    <property type="entry name" value="Kinase-like_dom_sf"/>
</dbReference>
<dbReference type="Pfam" id="PF00069">
    <property type="entry name" value="Pkinase"/>
    <property type="match status" value="1"/>
</dbReference>
<keyword evidence="2 9" id="KW-0723">Serine/threonine-protein kinase</keyword>
<evidence type="ECO:0000256" key="6">
    <source>
        <dbReference type="ARBA" id="ARBA00022840"/>
    </source>
</evidence>
<dbReference type="GO" id="GO:0005524">
    <property type="term" value="F:ATP binding"/>
    <property type="evidence" value="ECO:0007669"/>
    <property type="project" value="UniProtKB-UniRule"/>
</dbReference>
<gene>
    <name evidence="12" type="ORF">CENPK1137D_4423</name>
</gene>
<evidence type="ECO:0000256" key="8">
    <source>
        <dbReference type="ARBA" id="ARBA00065095"/>
    </source>
</evidence>
<dbReference type="HOGENOM" id="CLU_001999_2_0_1"/>
<evidence type="ECO:0000313" key="12">
    <source>
        <dbReference type="EMBL" id="EIW11805.1"/>
    </source>
</evidence>
<dbReference type="PROSITE" id="PS50011">
    <property type="entry name" value="PROTEIN_KINASE_DOM"/>
    <property type="match status" value="1"/>
</dbReference>
<reference evidence="12" key="1">
    <citation type="submission" date="2012-03" db="EMBL/GenBank/DDBJ databases">
        <title>De novo sequencing, assembly and analysis of the genome of the laboratory strain Saccharomyces cerevisiae CEN.PK113-7D, a model for modern industrial biotechnology.</title>
        <authorList>
            <person name="Nijkamp J.F."/>
            <person name="van den Broek M.A."/>
            <person name="Datema E."/>
            <person name="de Kok S."/>
            <person name="Bosman L."/>
            <person name="Luttink M.A."/>
            <person name="Daran-Lapujade P."/>
            <person name="Vongsangnak W."/>
            <person name="Nielsen J."/>
            <person name="Heijne W.H.M."/>
            <person name="Klaassen P."/>
            <person name="Platt D."/>
            <person name="Paddon C.J."/>
            <person name="Koetter P."/>
            <person name="van Ham R.C."/>
            <person name="Reinders M.J.T."/>
            <person name="Pronk J.T."/>
            <person name="de Ridder D."/>
            <person name="Daran J.-M."/>
        </authorList>
    </citation>
    <scope>NUCLEOTIDE SEQUENCE</scope>
    <source>
        <strain evidence="12">CEN.PK113-7D</strain>
    </source>
</reference>
<accession>N1PAN3</accession>
<evidence type="ECO:0000256" key="3">
    <source>
        <dbReference type="ARBA" id="ARBA00022679"/>
    </source>
</evidence>
<protein>
    <recommendedName>
        <fullName evidence="9">MAP kinase kinase kinase</fullName>
        <ecNumber evidence="9">2.7.11.-</ecNumber>
    </recommendedName>
</protein>
<evidence type="ECO:0000256" key="2">
    <source>
        <dbReference type="ARBA" id="ARBA00022527"/>
    </source>
</evidence>
<dbReference type="EMBL" id="CM001524">
    <property type="protein sequence ID" value="EIW11805.1"/>
    <property type="molecule type" value="Genomic_DNA"/>
</dbReference>
<evidence type="ECO:0000256" key="5">
    <source>
        <dbReference type="ARBA" id="ARBA00022777"/>
    </source>
</evidence>
<evidence type="ECO:0000256" key="4">
    <source>
        <dbReference type="ARBA" id="ARBA00022741"/>
    </source>
</evidence>
<dbReference type="PROSITE" id="PS00108">
    <property type="entry name" value="PROTEIN_KINASE_ST"/>
    <property type="match status" value="1"/>
</dbReference>
<evidence type="ECO:0000256" key="9">
    <source>
        <dbReference type="PIRNR" id="PIRNR037579"/>
    </source>
</evidence>
<evidence type="ECO:0000256" key="7">
    <source>
        <dbReference type="ARBA" id="ARBA00056158"/>
    </source>
</evidence>
<evidence type="ECO:0000256" key="1">
    <source>
        <dbReference type="ARBA" id="ARBA00006529"/>
    </source>
</evidence>
<dbReference type="Proteomes" id="UP000013192">
    <property type="component" value="Chromosome III"/>
</dbReference>
<dbReference type="FunFam" id="1.10.510.10:FF:000482">
    <property type="entry name" value="MAP kinase kinase kinase"/>
    <property type="match status" value="1"/>
</dbReference>
<dbReference type="GO" id="GO:0004709">
    <property type="term" value="F:MAP kinase kinase kinase activity"/>
    <property type="evidence" value="ECO:0007669"/>
    <property type="project" value="UniProtKB-UniRule"/>
</dbReference>
<dbReference type="GO" id="GO:0005737">
    <property type="term" value="C:cytoplasm"/>
    <property type="evidence" value="ECO:0007669"/>
    <property type="project" value="InterPro"/>
</dbReference>
<feature type="binding site" evidence="10">
    <location>
        <position position="1063"/>
    </location>
    <ligand>
        <name>ATP</name>
        <dbReference type="ChEBI" id="CHEBI:30616"/>
    </ligand>
</feature>
<dbReference type="GO" id="GO:0038066">
    <property type="term" value="P:p38MAPK cascade"/>
    <property type="evidence" value="ECO:0007669"/>
    <property type="project" value="UniProtKB-UniRule"/>
</dbReference>
<dbReference type="InterPro" id="IPR017240">
    <property type="entry name" value="MAPKKK_Ssk2/Ssk22"/>
</dbReference>
<dbReference type="PANTHER" id="PTHR48016">
    <property type="entry name" value="MAP KINASE KINASE KINASE SSK2-RELATED-RELATED"/>
    <property type="match status" value="1"/>
</dbReference>